<dbReference type="Gene3D" id="3.40.50.300">
    <property type="entry name" value="P-loop containing nucleotide triphosphate hydrolases"/>
    <property type="match status" value="1"/>
</dbReference>
<dbReference type="Pfam" id="PF00005">
    <property type="entry name" value="ABC_tran"/>
    <property type="match status" value="1"/>
</dbReference>
<dbReference type="SUPFAM" id="SSF52540">
    <property type="entry name" value="P-loop containing nucleoside triphosphate hydrolases"/>
    <property type="match status" value="1"/>
</dbReference>
<dbReference type="GO" id="GO:1904680">
    <property type="term" value="F:peptide transmembrane transporter activity"/>
    <property type="evidence" value="ECO:0007669"/>
    <property type="project" value="InterPro"/>
</dbReference>
<evidence type="ECO:0000259" key="9">
    <source>
        <dbReference type="PROSITE" id="PS50929"/>
    </source>
</evidence>
<feature type="transmembrane region" description="Helical" evidence="7">
    <location>
        <begin position="15"/>
        <end position="42"/>
    </location>
</feature>
<keyword evidence="11" id="KW-1185">Reference proteome</keyword>
<dbReference type="AlphaFoldDB" id="A0A418Y9L2"/>
<feature type="domain" description="ABC transporter" evidence="8">
    <location>
        <begin position="341"/>
        <end position="559"/>
    </location>
</feature>
<feature type="domain" description="ABC transmembrane type-1" evidence="9">
    <location>
        <begin position="20"/>
        <end position="307"/>
    </location>
</feature>
<sequence length="559" mass="62791">MALLRLFTKHAPNKVFYAVLAGAFSGICYALLIPVIMSALSLTPDGLSLQNEQTQQFLGFEVAHPKFAALFLILCIIILLLRTTSQVLLARVGLDVTSQLRQNLYQQISKTSIPYLEKSSSGKLIQSMTTDVQRIVYGAGLIPDLLIQFSTLLGLMGFLLYLNSKLFVLLVAILVFGIVTFQIPMLFGSRYFTRSRDHMDLLQEGFKGLVEGAKELKLNRSKHKHFLDNQLLKQERLVIGHEKMGFTIVQMARNYGDLICFFTMGIIGFIYINYHAISVSELTGVIMVLLYITAPVSFILNVLPELAIARISLNKVEALFDELPAEEVEISLSPVAEWQTLHLKGISYQHLTSEPGAKSFGVEQVDACIRRGEVSFIVGGNGSGKSTFSKVLSLHYPASSGEIWFDDVLVTGENINSYRQQIACIYSDYYLFKQLHKDYSHTPDITQQINHYLAALLLQDKVEFSEGHFSTLALSDGQRRRLALLVAFLDDKALYVFDEWAADQDPHFKHVFYHEILPNLKSQGKAVVAISHDDRYFELADQIIMLEDGKLKKVNTASL</sequence>
<dbReference type="Gene3D" id="1.20.1560.10">
    <property type="entry name" value="ABC transporter type 1, transmembrane domain"/>
    <property type="match status" value="1"/>
</dbReference>
<dbReference type="RefSeq" id="WP_119912482.1">
    <property type="nucleotide sequence ID" value="NZ_QZCH01000047.1"/>
</dbReference>
<gene>
    <name evidence="10" type="ORF">D1Z90_19565</name>
</gene>
<evidence type="ECO:0000256" key="7">
    <source>
        <dbReference type="SAM" id="Phobius"/>
    </source>
</evidence>
<evidence type="ECO:0000256" key="6">
    <source>
        <dbReference type="ARBA" id="ARBA00023136"/>
    </source>
</evidence>
<feature type="transmembrane region" description="Helical" evidence="7">
    <location>
        <begin position="135"/>
        <end position="160"/>
    </location>
</feature>
<feature type="transmembrane region" description="Helical" evidence="7">
    <location>
        <begin position="62"/>
        <end position="81"/>
    </location>
</feature>
<evidence type="ECO:0000313" key="11">
    <source>
        <dbReference type="Proteomes" id="UP000283255"/>
    </source>
</evidence>
<dbReference type="SMART" id="SM00382">
    <property type="entry name" value="AAA"/>
    <property type="match status" value="1"/>
</dbReference>
<dbReference type="InterPro" id="IPR003593">
    <property type="entry name" value="AAA+_ATPase"/>
</dbReference>
<proteinExistence type="predicted"/>
<reference evidence="10 11" key="2">
    <citation type="submission" date="2019-01" db="EMBL/GenBank/DDBJ databases">
        <title>Motilimonas pumilus sp. nov., isolated from the gut of sea cucumber (Apostichopus japonicus).</title>
        <authorList>
            <person name="Wang F.-Q."/>
            <person name="Ren L.-H."/>
            <person name="Lin Y.-W."/>
            <person name="Sun G.-H."/>
            <person name="Du Z.-J."/>
            <person name="Zhao J.-X."/>
            <person name="Liu X.-J."/>
            <person name="Liu L.-J."/>
        </authorList>
    </citation>
    <scope>NUCLEOTIDE SEQUENCE [LARGE SCALE GENOMIC DNA]</scope>
    <source>
        <strain evidence="10 11">PLHSC7-2</strain>
    </source>
</reference>
<dbReference type="PANTHER" id="PTHR24221">
    <property type="entry name" value="ATP-BINDING CASSETTE SUB-FAMILY B"/>
    <property type="match status" value="1"/>
</dbReference>
<dbReference type="InterPro" id="IPR005898">
    <property type="entry name" value="Cyc_pep_transpt_SyrD/YojI"/>
</dbReference>
<keyword evidence="3" id="KW-0547">Nucleotide-binding</keyword>
<evidence type="ECO:0000256" key="4">
    <source>
        <dbReference type="ARBA" id="ARBA00022840"/>
    </source>
</evidence>
<dbReference type="Pfam" id="PF00664">
    <property type="entry name" value="ABC_membrane"/>
    <property type="match status" value="1"/>
</dbReference>
<dbReference type="GO" id="GO:0034040">
    <property type="term" value="F:ATPase-coupled lipid transmembrane transporter activity"/>
    <property type="evidence" value="ECO:0007669"/>
    <property type="project" value="TreeGrafter"/>
</dbReference>
<name>A0A418Y9L2_9GAMM</name>
<dbReference type="OrthoDB" id="9760776at2"/>
<dbReference type="InterPro" id="IPR036640">
    <property type="entry name" value="ABC1_TM_sf"/>
</dbReference>
<evidence type="ECO:0000313" key="10">
    <source>
        <dbReference type="EMBL" id="RJG37753.1"/>
    </source>
</evidence>
<dbReference type="GO" id="GO:0005524">
    <property type="term" value="F:ATP binding"/>
    <property type="evidence" value="ECO:0007669"/>
    <property type="project" value="UniProtKB-KW"/>
</dbReference>
<dbReference type="InterPro" id="IPR027417">
    <property type="entry name" value="P-loop_NTPase"/>
</dbReference>
<dbReference type="InterPro" id="IPR011527">
    <property type="entry name" value="ABC1_TM_dom"/>
</dbReference>
<dbReference type="GO" id="GO:0005886">
    <property type="term" value="C:plasma membrane"/>
    <property type="evidence" value="ECO:0007669"/>
    <property type="project" value="UniProtKB-SubCell"/>
</dbReference>
<evidence type="ECO:0000259" key="8">
    <source>
        <dbReference type="PROSITE" id="PS50893"/>
    </source>
</evidence>
<dbReference type="PANTHER" id="PTHR24221:SF654">
    <property type="entry name" value="ATP-BINDING CASSETTE SUB-FAMILY B MEMBER 6"/>
    <property type="match status" value="1"/>
</dbReference>
<evidence type="ECO:0000256" key="1">
    <source>
        <dbReference type="ARBA" id="ARBA00004651"/>
    </source>
</evidence>
<dbReference type="PROSITE" id="PS50893">
    <property type="entry name" value="ABC_TRANSPORTER_2"/>
    <property type="match status" value="1"/>
</dbReference>
<evidence type="ECO:0000256" key="5">
    <source>
        <dbReference type="ARBA" id="ARBA00022989"/>
    </source>
</evidence>
<dbReference type="NCBIfam" id="TIGR01194">
    <property type="entry name" value="cyc_pep_trnsptr"/>
    <property type="match status" value="1"/>
</dbReference>
<dbReference type="PROSITE" id="PS50929">
    <property type="entry name" value="ABC_TM1F"/>
    <property type="match status" value="1"/>
</dbReference>
<organism evidence="10 11">
    <name type="scientific">Motilimonas pumila</name>
    <dbReference type="NCBI Taxonomy" id="2303987"/>
    <lineage>
        <taxon>Bacteria</taxon>
        <taxon>Pseudomonadati</taxon>
        <taxon>Pseudomonadota</taxon>
        <taxon>Gammaproteobacteria</taxon>
        <taxon>Alteromonadales</taxon>
        <taxon>Alteromonadales genera incertae sedis</taxon>
        <taxon>Motilimonas</taxon>
    </lineage>
</organism>
<protein>
    <submittedName>
        <fullName evidence="10">Cyclic peptide export ABC transporter</fullName>
    </submittedName>
</protein>
<keyword evidence="5 7" id="KW-1133">Transmembrane helix</keyword>
<dbReference type="GO" id="GO:0140359">
    <property type="term" value="F:ABC-type transporter activity"/>
    <property type="evidence" value="ECO:0007669"/>
    <property type="project" value="InterPro"/>
</dbReference>
<evidence type="ECO:0000256" key="2">
    <source>
        <dbReference type="ARBA" id="ARBA00022692"/>
    </source>
</evidence>
<reference evidence="10 11" key="1">
    <citation type="submission" date="2018-09" db="EMBL/GenBank/DDBJ databases">
        <authorList>
            <person name="Wang F."/>
        </authorList>
    </citation>
    <scope>NUCLEOTIDE SEQUENCE [LARGE SCALE GENOMIC DNA]</scope>
    <source>
        <strain evidence="10 11">PLHSC7-2</strain>
    </source>
</reference>
<feature type="transmembrane region" description="Helical" evidence="7">
    <location>
        <begin position="258"/>
        <end position="276"/>
    </location>
</feature>
<accession>A0A418Y9L2</accession>
<dbReference type="Proteomes" id="UP000283255">
    <property type="component" value="Unassembled WGS sequence"/>
</dbReference>
<keyword evidence="4" id="KW-0067">ATP-binding</keyword>
<dbReference type="GO" id="GO:0015833">
    <property type="term" value="P:peptide transport"/>
    <property type="evidence" value="ECO:0007669"/>
    <property type="project" value="InterPro"/>
</dbReference>
<evidence type="ECO:0000256" key="3">
    <source>
        <dbReference type="ARBA" id="ARBA00022741"/>
    </source>
</evidence>
<comment type="caution">
    <text evidence="10">The sequence shown here is derived from an EMBL/GenBank/DDBJ whole genome shotgun (WGS) entry which is preliminary data.</text>
</comment>
<feature type="transmembrane region" description="Helical" evidence="7">
    <location>
        <begin position="166"/>
        <end position="187"/>
    </location>
</feature>
<dbReference type="InterPro" id="IPR039421">
    <property type="entry name" value="Type_1_exporter"/>
</dbReference>
<feature type="transmembrane region" description="Helical" evidence="7">
    <location>
        <begin position="282"/>
        <end position="303"/>
    </location>
</feature>
<dbReference type="InterPro" id="IPR003439">
    <property type="entry name" value="ABC_transporter-like_ATP-bd"/>
</dbReference>
<dbReference type="EMBL" id="QZCH01000047">
    <property type="protein sequence ID" value="RJG37753.1"/>
    <property type="molecule type" value="Genomic_DNA"/>
</dbReference>
<comment type="subcellular location">
    <subcellularLocation>
        <location evidence="1">Cell membrane</location>
        <topology evidence="1">Multi-pass membrane protein</topology>
    </subcellularLocation>
</comment>
<keyword evidence="2 7" id="KW-0812">Transmembrane</keyword>
<keyword evidence="6 7" id="KW-0472">Membrane</keyword>
<dbReference type="GO" id="GO:0016887">
    <property type="term" value="F:ATP hydrolysis activity"/>
    <property type="evidence" value="ECO:0007669"/>
    <property type="project" value="InterPro"/>
</dbReference>
<dbReference type="SUPFAM" id="SSF90123">
    <property type="entry name" value="ABC transporter transmembrane region"/>
    <property type="match status" value="1"/>
</dbReference>